<dbReference type="InterPro" id="IPR045430">
    <property type="entry name" value="EAD1"/>
</dbReference>
<evidence type="ECO:0000259" key="3">
    <source>
        <dbReference type="Pfam" id="PF19955"/>
    </source>
</evidence>
<dbReference type="EMBL" id="LMTZ01000113">
    <property type="protein sequence ID" value="KST65060.1"/>
    <property type="molecule type" value="Genomic_DNA"/>
</dbReference>
<feature type="domain" description="Effector-associated" evidence="3">
    <location>
        <begin position="2"/>
        <end position="83"/>
    </location>
</feature>
<dbReference type="Pfam" id="PF19955">
    <property type="entry name" value="EAD1"/>
    <property type="match status" value="1"/>
</dbReference>
<dbReference type="InterPro" id="IPR008629">
    <property type="entry name" value="GUN4-like"/>
</dbReference>
<dbReference type="Gene3D" id="1.25.40.620">
    <property type="match status" value="1"/>
</dbReference>
<evidence type="ECO:0000313" key="5">
    <source>
        <dbReference type="Proteomes" id="UP000053372"/>
    </source>
</evidence>
<accession>A0A0V7ZKC1</accession>
<proteinExistence type="predicted"/>
<dbReference type="Pfam" id="PF05419">
    <property type="entry name" value="GUN4"/>
    <property type="match status" value="1"/>
</dbReference>
<gene>
    <name evidence="4" type="ORF">BC008_19865</name>
</gene>
<dbReference type="Proteomes" id="UP000053372">
    <property type="component" value="Unassembled WGS sequence"/>
</dbReference>
<evidence type="ECO:0000256" key="1">
    <source>
        <dbReference type="SAM" id="Coils"/>
    </source>
</evidence>
<keyword evidence="5" id="KW-1185">Reference proteome</keyword>
<feature type="coiled-coil region" evidence="1">
    <location>
        <begin position="91"/>
        <end position="163"/>
    </location>
</feature>
<dbReference type="AlphaFoldDB" id="A0A0V7ZKC1"/>
<dbReference type="Gene3D" id="1.10.10.1770">
    <property type="entry name" value="Gun4-like"/>
    <property type="match status" value="1"/>
</dbReference>
<organism evidence="4 5">
    <name type="scientific">Mastigocoleus testarum BC008</name>
    <dbReference type="NCBI Taxonomy" id="371196"/>
    <lineage>
        <taxon>Bacteria</taxon>
        <taxon>Bacillati</taxon>
        <taxon>Cyanobacteriota</taxon>
        <taxon>Cyanophyceae</taxon>
        <taxon>Nostocales</taxon>
        <taxon>Hapalosiphonaceae</taxon>
        <taxon>Mastigocoleus</taxon>
    </lineage>
</organism>
<dbReference type="SUPFAM" id="SSF140869">
    <property type="entry name" value="GUN4-like"/>
    <property type="match status" value="1"/>
</dbReference>
<reference evidence="4 5" key="1">
    <citation type="journal article" date="2015" name="Genome Announc.">
        <title>Draft Genome of the Euendolithic (true boring) Cyanobacterium Mastigocoleus testarum strain BC008.</title>
        <authorList>
            <person name="Guida B.S."/>
            <person name="Garcia-Pichel F."/>
        </authorList>
    </citation>
    <scope>NUCLEOTIDE SEQUENCE [LARGE SCALE GENOMIC DNA]</scope>
    <source>
        <strain evidence="4 5">BC008</strain>
    </source>
</reference>
<dbReference type="InterPro" id="IPR037215">
    <property type="entry name" value="GUN4-like_sf"/>
</dbReference>
<name>A0A0V7ZKC1_9CYAN</name>
<comment type="caution">
    <text evidence="4">The sequence shown here is derived from an EMBL/GenBank/DDBJ whole genome shotgun (WGS) entry which is preliminary data.</text>
</comment>
<evidence type="ECO:0000313" key="4">
    <source>
        <dbReference type="EMBL" id="KST65060.1"/>
    </source>
</evidence>
<protein>
    <submittedName>
        <fullName evidence="4">Uncharacterized protein</fullName>
    </submittedName>
</protein>
<feature type="domain" description="GUN4-like" evidence="2">
    <location>
        <begin position="155"/>
        <end position="257"/>
    </location>
</feature>
<evidence type="ECO:0000259" key="2">
    <source>
        <dbReference type="Pfam" id="PF05419"/>
    </source>
</evidence>
<keyword evidence="1" id="KW-0175">Coiled coil</keyword>
<sequence length="316" mass="37295">MNGEKRSQLHQAIISAYPTQSKLAMMVDFRLEESLATIAGEIDLNTVVFKLITWAKAQGKLEKLIEGAYNENPSNPELENFYRTVYRVKMLEKLEEERDINSRLYQELEKEKSKNRQLNRELEEERNRNQELHRKFEVKLHQNQQTESEIYELNRSLSNLLQARKWVEANQATLNIINTTLNYFSKKSPNESLNERDIYILPCYLLCQIDRMWQQHSNYCFGLAVQQSIWQEKRCTNLETLGYYLGWYDADTKKWRLLSDPAFRAKVCCNKRKYKGILPTLSSNLEVNAALMPHLIEKLEFCSCDLCFPKKTVENN</sequence>